<accession>A0A1M7FRS6</accession>
<evidence type="ECO:0008006" key="4">
    <source>
        <dbReference type="Google" id="ProtNLM"/>
    </source>
</evidence>
<evidence type="ECO:0000313" key="2">
    <source>
        <dbReference type="EMBL" id="SHM06832.1"/>
    </source>
</evidence>
<protein>
    <recommendedName>
        <fullName evidence="4">DUF4367 domain-containing protein</fullName>
    </recommendedName>
</protein>
<keyword evidence="3" id="KW-1185">Reference proteome</keyword>
<sequence>MILKGRYNKIMDNIQVTEVIHDRIMRKIDETDFTTETTNRSSYYQYRRIISIAACLAIICIGIIGGKLVFNNGENLVEQVVPDIVEYNSIVELSQNAGFEISEVKNVPFSIEKTTYTLYWGELAEITYSNDEEELVYRKAVGNEDISGNYNEYSMEKKCKIDDYEVTIKGDMNGYTLAVWQKDSDSYSLEFSKRVSEMVILDIIKELK</sequence>
<keyword evidence="1" id="KW-1133">Transmembrane helix</keyword>
<evidence type="ECO:0000256" key="1">
    <source>
        <dbReference type="SAM" id="Phobius"/>
    </source>
</evidence>
<feature type="transmembrane region" description="Helical" evidence="1">
    <location>
        <begin position="49"/>
        <end position="70"/>
    </location>
</feature>
<gene>
    <name evidence="2" type="ORF">SAMN02746066_00616</name>
</gene>
<reference evidence="2 3" key="1">
    <citation type="submission" date="2016-11" db="EMBL/GenBank/DDBJ databases">
        <authorList>
            <person name="Jaros S."/>
            <person name="Januszkiewicz K."/>
            <person name="Wedrychowicz H."/>
        </authorList>
    </citation>
    <scope>NUCLEOTIDE SEQUENCE [LARGE SCALE GENOMIC DNA]</scope>
    <source>
        <strain evidence="2 3">DSM 15930</strain>
    </source>
</reference>
<dbReference type="Proteomes" id="UP000184038">
    <property type="component" value="Unassembled WGS sequence"/>
</dbReference>
<keyword evidence="1" id="KW-0812">Transmembrane</keyword>
<dbReference type="EMBL" id="FRCP01000006">
    <property type="protein sequence ID" value="SHM06832.1"/>
    <property type="molecule type" value="Genomic_DNA"/>
</dbReference>
<keyword evidence="1" id="KW-0472">Membrane</keyword>
<dbReference type="STRING" id="1120996.SAMN02746066_00616"/>
<evidence type="ECO:0000313" key="3">
    <source>
        <dbReference type="Proteomes" id="UP000184038"/>
    </source>
</evidence>
<dbReference type="AlphaFoldDB" id="A0A1M7FRS6"/>
<organism evidence="2 3">
    <name type="scientific">Anaerosporobacter mobilis DSM 15930</name>
    <dbReference type="NCBI Taxonomy" id="1120996"/>
    <lineage>
        <taxon>Bacteria</taxon>
        <taxon>Bacillati</taxon>
        <taxon>Bacillota</taxon>
        <taxon>Clostridia</taxon>
        <taxon>Lachnospirales</taxon>
        <taxon>Lachnospiraceae</taxon>
        <taxon>Anaerosporobacter</taxon>
    </lineage>
</organism>
<name>A0A1M7FRS6_9FIRM</name>
<proteinExistence type="predicted"/>